<dbReference type="PANTHER" id="PTHR10497">
    <property type="entry name" value="60S RIBOSOMAL PROTEIN L27"/>
    <property type="match status" value="1"/>
</dbReference>
<dbReference type="GO" id="GO:1990904">
    <property type="term" value="C:ribonucleoprotein complex"/>
    <property type="evidence" value="ECO:0007669"/>
    <property type="project" value="UniProtKB-KW"/>
</dbReference>
<dbReference type="InterPro" id="IPR041991">
    <property type="entry name" value="Ribosomal_eL27_KOW"/>
</dbReference>
<evidence type="ECO:0000256" key="2">
    <source>
        <dbReference type="ARBA" id="ARBA00022980"/>
    </source>
</evidence>
<dbReference type="FunFam" id="2.30.30.770:FF:000001">
    <property type="entry name" value="60S ribosomal protein L27"/>
    <property type="match status" value="1"/>
</dbReference>
<feature type="domain" description="KOW" evidence="6">
    <location>
        <begin position="8"/>
        <end position="27"/>
    </location>
</feature>
<dbReference type="InterPro" id="IPR005824">
    <property type="entry name" value="KOW"/>
</dbReference>
<keyword evidence="2 7" id="KW-0689">Ribosomal protein</keyword>
<evidence type="ECO:0000313" key="7">
    <source>
        <dbReference type="EMBL" id="NDJ98536.1"/>
    </source>
</evidence>
<dbReference type="GO" id="GO:0006412">
    <property type="term" value="P:translation"/>
    <property type="evidence" value="ECO:0007669"/>
    <property type="project" value="InterPro"/>
</dbReference>
<dbReference type="GO" id="GO:0005840">
    <property type="term" value="C:ribosome"/>
    <property type="evidence" value="ECO:0007669"/>
    <property type="project" value="UniProtKB-KW"/>
</dbReference>
<dbReference type="SUPFAM" id="SSF50104">
    <property type="entry name" value="Translation proteins SH3-like domain"/>
    <property type="match status" value="1"/>
</dbReference>
<proteinExistence type="inferred from homology"/>
<dbReference type="CDD" id="cd06090">
    <property type="entry name" value="KOW_RPL27"/>
    <property type="match status" value="1"/>
</dbReference>
<dbReference type="GO" id="GO:0003735">
    <property type="term" value="F:structural constituent of ribosome"/>
    <property type="evidence" value="ECO:0007669"/>
    <property type="project" value="InterPro"/>
</dbReference>
<dbReference type="Pfam" id="PF01777">
    <property type="entry name" value="Ribosomal_L27e"/>
    <property type="match status" value="1"/>
</dbReference>
<dbReference type="Gene3D" id="2.30.30.770">
    <property type="match status" value="1"/>
</dbReference>
<accession>A0A6B2G813</accession>
<dbReference type="InterPro" id="IPR001141">
    <property type="entry name" value="Ribosomal_eL27"/>
</dbReference>
<evidence type="ECO:0000256" key="4">
    <source>
        <dbReference type="ARBA" id="ARBA00035224"/>
    </source>
</evidence>
<dbReference type="EMBL" id="GHBR01005695">
    <property type="protein sequence ID" value="NDJ98536.1"/>
    <property type="molecule type" value="Transcribed_RNA"/>
</dbReference>
<dbReference type="InterPro" id="IPR038655">
    <property type="entry name" value="Ribosomal_eL27_sf"/>
</dbReference>
<sequence length="136" mass="16004">MKNFLKSGRVVLVLNGRYAGRKGVIVKSFSCGTSLRPYPHVLVAGVDRYPRKITRAMNKEKVLKRSRIKPFVKALNLNHIFPTRFTVNLKVKKTLLSEENLKKRRKRSMIKAHLKQEMEKSFRHGENKFFFTKLRF</sequence>
<dbReference type="Pfam" id="PF00467">
    <property type="entry name" value="KOW"/>
    <property type="match status" value="1"/>
</dbReference>
<dbReference type="AlphaFoldDB" id="A0A6B2G813"/>
<evidence type="ECO:0000259" key="6">
    <source>
        <dbReference type="Pfam" id="PF00467"/>
    </source>
</evidence>
<protein>
    <recommendedName>
        <fullName evidence="4">Large ribosomal subunit protein eL27</fullName>
    </recommendedName>
    <alternativeName>
        <fullName evidence="5">60S ribosomal protein L27</fullName>
    </alternativeName>
</protein>
<keyword evidence="3" id="KW-0687">Ribonucleoprotein</keyword>
<organism evidence="7">
    <name type="scientific">Myxobolus squamalis</name>
    <name type="common">Myxosporean</name>
    <dbReference type="NCBI Taxonomy" id="59785"/>
    <lineage>
        <taxon>Eukaryota</taxon>
        <taxon>Metazoa</taxon>
        <taxon>Cnidaria</taxon>
        <taxon>Myxozoa</taxon>
        <taxon>Myxosporea</taxon>
        <taxon>Bivalvulida</taxon>
        <taxon>Platysporina</taxon>
        <taxon>Myxobolidae</taxon>
        <taxon>Myxobolus</taxon>
    </lineage>
</organism>
<dbReference type="InterPro" id="IPR008991">
    <property type="entry name" value="Translation_prot_SH3-like_sf"/>
</dbReference>
<evidence type="ECO:0000256" key="1">
    <source>
        <dbReference type="ARBA" id="ARBA00009124"/>
    </source>
</evidence>
<comment type="similarity">
    <text evidence="1">Belongs to the eukaryotic ribosomal protein eL27 family.</text>
</comment>
<reference evidence="7" key="1">
    <citation type="submission" date="2018-11" db="EMBL/GenBank/DDBJ databases">
        <title>Myxobolus squamalis genome and transcriptome.</title>
        <authorList>
            <person name="Yahalomi D."/>
            <person name="Atkinson S.D."/>
            <person name="Neuhof M."/>
            <person name="Chang E.S."/>
            <person name="Philippe H."/>
            <person name="Cartwright P."/>
            <person name="Bartholomew J.L."/>
            <person name="Huchon D."/>
        </authorList>
    </citation>
    <scope>NUCLEOTIDE SEQUENCE</scope>
    <source>
        <strain evidence="7">71B08</strain>
        <tissue evidence="7">Whole</tissue>
    </source>
</reference>
<evidence type="ECO:0000256" key="3">
    <source>
        <dbReference type="ARBA" id="ARBA00023274"/>
    </source>
</evidence>
<name>A0A6B2G813_MYXSQ</name>
<evidence type="ECO:0000256" key="5">
    <source>
        <dbReference type="ARBA" id="ARBA00035329"/>
    </source>
</evidence>